<accession>A0A428R252</accession>
<comment type="caution">
    <text evidence="2">The sequence shown here is derived from an EMBL/GenBank/DDBJ whole genome shotgun (WGS) entry which is preliminary data.</text>
</comment>
<dbReference type="OrthoDB" id="5105924at2759"/>
<evidence type="ECO:0000313" key="3">
    <source>
        <dbReference type="Proteomes" id="UP000288168"/>
    </source>
</evidence>
<gene>
    <name evidence="2" type="ORF">CEP54_001198</name>
</gene>
<evidence type="ECO:0000256" key="1">
    <source>
        <dbReference type="SAM" id="MobiDB-lite"/>
    </source>
</evidence>
<dbReference type="STRING" id="1325734.A0A428R252"/>
<dbReference type="EMBL" id="NKCI01000006">
    <property type="protein sequence ID" value="RSL71601.1"/>
    <property type="molecule type" value="Genomic_DNA"/>
</dbReference>
<reference evidence="2 3" key="1">
    <citation type="submission" date="2017-06" db="EMBL/GenBank/DDBJ databases">
        <title>Comparative genomic analysis of Ambrosia Fusariam Clade fungi.</title>
        <authorList>
            <person name="Stajich J.E."/>
            <person name="Carrillo J."/>
            <person name="Kijimoto T."/>
            <person name="Eskalen A."/>
            <person name="O'Donnell K."/>
            <person name="Kasson M."/>
        </authorList>
    </citation>
    <scope>NUCLEOTIDE SEQUENCE [LARGE SCALE GENOMIC DNA]</scope>
    <source>
        <strain evidence="2 3">NRRL62584</strain>
    </source>
</reference>
<keyword evidence="3" id="KW-1185">Reference proteome</keyword>
<name>A0A428R252_9HYPO</name>
<organism evidence="2 3">
    <name type="scientific">Fusarium duplospermum</name>
    <dbReference type="NCBI Taxonomy" id="1325734"/>
    <lineage>
        <taxon>Eukaryota</taxon>
        <taxon>Fungi</taxon>
        <taxon>Dikarya</taxon>
        <taxon>Ascomycota</taxon>
        <taxon>Pezizomycotina</taxon>
        <taxon>Sordariomycetes</taxon>
        <taxon>Hypocreomycetidae</taxon>
        <taxon>Hypocreales</taxon>
        <taxon>Nectriaceae</taxon>
        <taxon>Fusarium</taxon>
        <taxon>Fusarium solani species complex</taxon>
    </lineage>
</organism>
<dbReference type="AlphaFoldDB" id="A0A428R252"/>
<sequence>MRRIAGGMKRRLTRNVSIAILRSFARTITVPYDYESDISPLTLDSVEDDEEEDLYSPTYPIPVTEQSDIDPFHSSSWPRHVNNFHLDTRRPPMTPR</sequence>
<dbReference type="Proteomes" id="UP000288168">
    <property type="component" value="Unassembled WGS sequence"/>
</dbReference>
<proteinExistence type="predicted"/>
<evidence type="ECO:0000313" key="2">
    <source>
        <dbReference type="EMBL" id="RSL71601.1"/>
    </source>
</evidence>
<protein>
    <submittedName>
        <fullName evidence="2">Uncharacterized protein</fullName>
    </submittedName>
</protein>
<feature type="region of interest" description="Disordered" evidence="1">
    <location>
        <begin position="47"/>
        <end position="75"/>
    </location>
</feature>